<dbReference type="CDD" id="cd10031">
    <property type="entry name" value="UDG-F5_TTUDGB_like"/>
    <property type="match status" value="1"/>
</dbReference>
<evidence type="ECO:0000313" key="11">
    <source>
        <dbReference type="EMBL" id="KKN91536.1"/>
    </source>
</evidence>
<name>A0A0F9WYK4_9ZZZZ</name>
<dbReference type="InterPro" id="IPR036895">
    <property type="entry name" value="Uracil-DNA_glycosylase-like_sf"/>
</dbReference>
<dbReference type="GO" id="GO:0004844">
    <property type="term" value="F:uracil DNA N-glycosylase activity"/>
    <property type="evidence" value="ECO:0007669"/>
    <property type="project" value="InterPro"/>
</dbReference>
<keyword evidence="1" id="KW-0004">4Fe-4S</keyword>
<dbReference type="SMART" id="SM00987">
    <property type="entry name" value="UreE_C"/>
    <property type="match status" value="1"/>
</dbReference>
<keyword evidence="5" id="KW-0408">Iron</keyword>
<dbReference type="EMBL" id="LAZR01000102">
    <property type="protein sequence ID" value="KKN91536.1"/>
    <property type="molecule type" value="Genomic_DNA"/>
</dbReference>
<evidence type="ECO:0000256" key="3">
    <source>
        <dbReference type="ARBA" id="ARBA00022763"/>
    </source>
</evidence>
<dbReference type="Gene3D" id="3.40.470.10">
    <property type="entry name" value="Uracil-DNA glycosylase-like domain"/>
    <property type="match status" value="1"/>
</dbReference>
<dbReference type="GO" id="GO:0033958">
    <property type="term" value="F:DNA-deoxyinosine glycosylase activity"/>
    <property type="evidence" value="ECO:0007669"/>
    <property type="project" value="InterPro"/>
</dbReference>
<dbReference type="AlphaFoldDB" id="A0A0F9WYK4"/>
<evidence type="ECO:0000256" key="6">
    <source>
        <dbReference type="ARBA" id="ARBA00023014"/>
    </source>
</evidence>
<evidence type="ECO:0000256" key="9">
    <source>
        <dbReference type="ARBA" id="ARBA00023887"/>
    </source>
</evidence>
<accession>A0A0F9WYK4</accession>
<dbReference type="SMART" id="SM00986">
    <property type="entry name" value="UDG"/>
    <property type="match status" value="1"/>
</dbReference>
<dbReference type="PANTHER" id="PTHR33693:SF3">
    <property type="entry name" value="TYPE-5 URACIL-DNA GLYCOSYLASE"/>
    <property type="match status" value="1"/>
</dbReference>
<comment type="caution">
    <text evidence="11">The sequence shown here is derived from an EMBL/GenBank/DDBJ whole genome shotgun (WGS) entry which is preliminary data.</text>
</comment>
<evidence type="ECO:0000256" key="5">
    <source>
        <dbReference type="ARBA" id="ARBA00023004"/>
    </source>
</evidence>
<evidence type="ECO:0000259" key="10">
    <source>
        <dbReference type="SMART" id="SM00986"/>
    </source>
</evidence>
<dbReference type="GO" id="GO:0046872">
    <property type="term" value="F:metal ion binding"/>
    <property type="evidence" value="ECO:0007669"/>
    <property type="project" value="UniProtKB-KW"/>
</dbReference>
<dbReference type="InterPro" id="IPR051536">
    <property type="entry name" value="UDG_Type-4/5"/>
</dbReference>
<dbReference type="InterPro" id="IPR005122">
    <property type="entry name" value="Uracil-DNA_glycosylase-like"/>
</dbReference>
<keyword evidence="4" id="KW-0378">Hydrolase</keyword>
<dbReference type="SUPFAM" id="SSF52141">
    <property type="entry name" value="Uracil-DNA glycosylase-like"/>
    <property type="match status" value="1"/>
</dbReference>
<dbReference type="PANTHER" id="PTHR33693">
    <property type="entry name" value="TYPE-5 URACIL-DNA GLYCOSYLASE"/>
    <property type="match status" value="1"/>
</dbReference>
<protein>
    <recommendedName>
        <fullName evidence="9">Type-5 uracil-DNA glycosylase</fullName>
    </recommendedName>
</protein>
<feature type="domain" description="Uracil-DNA glycosylase-like" evidence="10">
    <location>
        <begin position="42"/>
        <end position="208"/>
    </location>
</feature>
<evidence type="ECO:0000256" key="8">
    <source>
        <dbReference type="ARBA" id="ARBA00023779"/>
    </source>
</evidence>
<comment type="similarity">
    <text evidence="8">Belongs to the uracil-DNA glycosylase (UDG) superfamily. Type 5 (UDGb) family.</text>
</comment>
<dbReference type="InterPro" id="IPR044147">
    <property type="entry name" value="UdgB-like"/>
</dbReference>
<proteinExistence type="inferred from homology"/>
<gene>
    <name evidence="11" type="ORF">LCGC14_0216450</name>
</gene>
<keyword evidence="2" id="KW-0479">Metal-binding</keyword>
<evidence type="ECO:0000256" key="1">
    <source>
        <dbReference type="ARBA" id="ARBA00022485"/>
    </source>
</evidence>
<keyword evidence="7" id="KW-0234">DNA repair</keyword>
<organism evidence="11">
    <name type="scientific">marine sediment metagenome</name>
    <dbReference type="NCBI Taxonomy" id="412755"/>
    <lineage>
        <taxon>unclassified sequences</taxon>
        <taxon>metagenomes</taxon>
        <taxon>ecological metagenomes</taxon>
    </lineage>
</organism>
<dbReference type="Pfam" id="PF03167">
    <property type="entry name" value="UDG"/>
    <property type="match status" value="1"/>
</dbReference>
<dbReference type="GO" id="GO:0051539">
    <property type="term" value="F:4 iron, 4 sulfur cluster binding"/>
    <property type="evidence" value="ECO:0007669"/>
    <property type="project" value="UniProtKB-KW"/>
</dbReference>
<evidence type="ECO:0000256" key="7">
    <source>
        <dbReference type="ARBA" id="ARBA00023204"/>
    </source>
</evidence>
<reference evidence="11" key="1">
    <citation type="journal article" date="2015" name="Nature">
        <title>Complex archaea that bridge the gap between prokaryotes and eukaryotes.</title>
        <authorList>
            <person name="Spang A."/>
            <person name="Saw J.H."/>
            <person name="Jorgensen S.L."/>
            <person name="Zaremba-Niedzwiedzka K."/>
            <person name="Martijn J."/>
            <person name="Lind A.E."/>
            <person name="van Eijk R."/>
            <person name="Schleper C."/>
            <person name="Guy L."/>
            <person name="Ettema T.J."/>
        </authorList>
    </citation>
    <scope>NUCLEOTIDE SEQUENCE</scope>
</reference>
<keyword evidence="3" id="KW-0227">DNA damage</keyword>
<evidence type="ECO:0000256" key="2">
    <source>
        <dbReference type="ARBA" id="ARBA00022723"/>
    </source>
</evidence>
<evidence type="ECO:0000256" key="4">
    <source>
        <dbReference type="ARBA" id="ARBA00022801"/>
    </source>
</evidence>
<sequence length="217" mass="23610">MSTLPSEPARDCPLCPRLVAFRHELRASEPSWHNAPVKTLLPAAGAKPVRLLVVGLAPGVRGANRTGRPFTGDYAGDLLYATLSRFGFANDRFAARPDDGLELFGTAITNAVRCVPPQNKPVGAEINHCRPFLTATIADFPELRAIVTLGKIAHESTVRALGGRLASAPFSHGGEHQLGGIQLFSSYHCSRYNTNTRRLTEDMFVAVFQRVRDYLDG</sequence>
<dbReference type="GO" id="GO:0006284">
    <property type="term" value="P:base-excision repair"/>
    <property type="evidence" value="ECO:0007669"/>
    <property type="project" value="InterPro"/>
</dbReference>
<keyword evidence="6" id="KW-0411">Iron-sulfur</keyword>